<feature type="transmembrane region" description="Helical" evidence="5">
    <location>
        <begin position="291"/>
        <end position="310"/>
    </location>
</feature>
<proteinExistence type="inferred from homology"/>
<keyword evidence="1 5" id="KW-1003">Cell membrane</keyword>
<feature type="transmembrane region" description="Helical" evidence="5">
    <location>
        <begin position="24"/>
        <end position="46"/>
    </location>
</feature>
<comment type="subcellular location">
    <subcellularLocation>
        <location evidence="5">Cell membrane</location>
        <topology evidence="5">Multi-pass membrane protein</topology>
    </subcellularLocation>
</comment>
<feature type="transmembrane region" description="Helical" evidence="5">
    <location>
        <begin position="266"/>
        <end position="284"/>
    </location>
</feature>
<evidence type="ECO:0000256" key="3">
    <source>
        <dbReference type="ARBA" id="ARBA00022989"/>
    </source>
</evidence>
<feature type="compositionally biased region" description="Low complexity" evidence="6">
    <location>
        <begin position="925"/>
        <end position="939"/>
    </location>
</feature>
<feature type="compositionally biased region" description="Polar residues" evidence="6">
    <location>
        <begin position="943"/>
        <end position="955"/>
    </location>
</feature>
<dbReference type="OrthoDB" id="9763654at2"/>
<evidence type="ECO:0000313" key="7">
    <source>
        <dbReference type="EMBL" id="AYG02521.1"/>
    </source>
</evidence>
<organism evidence="7 8">
    <name type="scientific">Gryllotalpicola protaetiae</name>
    <dbReference type="NCBI Taxonomy" id="2419771"/>
    <lineage>
        <taxon>Bacteria</taxon>
        <taxon>Bacillati</taxon>
        <taxon>Actinomycetota</taxon>
        <taxon>Actinomycetes</taxon>
        <taxon>Micrococcales</taxon>
        <taxon>Microbacteriaceae</taxon>
        <taxon>Gryllotalpicola</taxon>
    </lineage>
</organism>
<feature type="transmembrane region" description="Helical" evidence="5">
    <location>
        <begin position="171"/>
        <end position="197"/>
    </location>
</feature>
<dbReference type="KEGG" id="gry:D7I44_02595"/>
<dbReference type="Pfam" id="PF03699">
    <property type="entry name" value="UPF0182"/>
    <property type="match status" value="1"/>
</dbReference>
<evidence type="ECO:0000256" key="5">
    <source>
        <dbReference type="HAMAP-Rule" id="MF_01600"/>
    </source>
</evidence>
<feature type="compositionally biased region" description="Gly residues" evidence="6">
    <location>
        <begin position="912"/>
        <end position="924"/>
    </location>
</feature>
<keyword evidence="8" id="KW-1185">Reference proteome</keyword>
<dbReference type="GO" id="GO:0005576">
    <property type="term" value="C:extracellular region"/>
    <property type="evidence" value="ECO:0007669"/>
    <property type="project" value="TreeGrafter"/>
</dbReference>
<feature type="transmembrane region" description="Helical" evidence="5">
    <location>
        <begin position="66"/>
        <end position="86"/>
    </location>
</feature>
<sequence length="990" mass="107844">MSSAAASGPASGPARPPVDRRRRAAVWITVGAVVVLIIAFFIFASVFTDVLWFQQLGYLGVLTTQWWWGLSMFAIGFLGMGFPLWLTIQLAYRLRPVYAKLNTQLDRYQQVVEPLRRLAMWGVPIVFGLFAGIASSSRWQLAAEWMHSTPFGTSDPQFHIDDAFYIFQLPFYHSVVSFALAVLIIAFLATIATAYLYGSIRVSGREVRISRSARVQIAIIGAVYMVVQALSIWLDRFDTLTDSNVKDSITGAAYTDVHATIPARTILAGIAVIVGLVFVLTAVTGRWRYPLVGLALLIVSAIVIGTLYPWGVQKFTVDPSEKPRETAYVEKAIHATRDAYGVSDIDVQPYNATSDTPAGALREDADTTASIRILDPTLVSPAFSQLQQFRQYYSFQQNLDVDRYTIDGQTQDTVVSVRELNQEGLGSSTQNWFNDTFVYTHGYGLVAAAGNTRASDGAPDFLESGIPTSDTLGKYEPRVYFGEESPPYSIVGAPKGGKPVELDYPAGKDGKQATYNTYDGNGGPKLSNIFVRLLYALKFQDEQIVLSDQVNPDSQILYNRDPVDRVKQVAPFLTLDSNPYPSVVDGHIDWIIDGFTTSDQYPYSMRQSMSGAIADSQNDRQPFPMDNVNYIRNSVKATVDAYTGKVTLYAWDPSDPVLKTWEKILPLNIKPVSDMSAQLMSHVRYPEDLFKMQRQILASYHVTDAGAFFSNEDVWKSPPDPSKDGTTVQPPYYLTMKLPKQSKPSYTLYSTYIPASNSSASRSILKGYLAVDSDAGDTHGKVSKDYGKLTLLTIPSDDNVWGPGQVQATAESDPGVSQQLNQLRIVGGSTQVQYGNLLTIPVGGGMLYVEPVYVKSTGSTSYPLLQEVIVSFGTKIYMQPTLDAALDQLFGGNSGANAGDQGTETTPPPTAGGDGSGSGSGGSGTSTPTPTATPTAQPGKNAALQQAITDAQNAYSDAQDALKNGDWTAYGDAQQRLQEALQRAAQAEGQ</sequence>
<dbReference type="AlphaFoldDB" id="A0A387BVW5"/>
<dbReference type="EMBL" id="CP032624">
    <property type="protein sequence ID" value="AYG02521.1"/>
    <property type="molecule type" value="Genomic_DNA"/>
</dbReference>
<evidence type="ECO:0000256" key="1">
    <source>
        <dbReference type="ARBA" id="ARBA00022475"/>
    </source>
</evidence>
<dbReference type="InterPro" id="IPR005372">
    <property type="entry name" value="UPF0182"/>
</dbReference>
<comment type="similarity">
    <text evidence="5">Belongs to the UPF0182 family.</text>
</comment>
<dbReference type="Proteomes" id="UP000275069">
    <property type="component" value="Chromosome"/>
</dbReference>
<dbReference type="GO" id="GO:0005886">
    <property type="term" value="C:plasma membrane"/>
    <property type="evidence" value="ECO:0007669"/>
    <property type="project" value="UniProtKB-SubCell"/>
</dbReference>
<evidence type="ECO:0000256" key="4">
    <source>
        <dbReference type="ARBA" id="ARBA00023136"/>
    </source>
</evidence>
<accession>A0A387BVW5</accession>
<evidence type="ECO:0000313" key="8">
    <source>
        <dbReference type="Proteomes" id="UP000275069"/>
    </source>
</evidence>
<name>A0A387BVW5_9MICO</name>
<evidence type="ECO:0000256" key="2">
    <source>
        <dbReference type="ARBA" id="ARBA00022692"/>
    </source>
</evidence>
<feature type="region of interest" description="Disordered" evidence="6">
    <location>
        <begin position="893"/>
        <end position="955"/>
    </location>
</feature>
<feature type="transmembrane region" description="Helical" evidence="5">
    <location>
        <begin position="118"/>
        <end position="136"/>
    </location>
</feature>
<reference evidence="7 8" key="1">
    <citation type="submission" date="2018-09" db="EMBL/GenBank/DDBJ databases">
        <title>Genome sequencing of strain 2DFW10M-5.</title>
        <authorList>
            <person name="Heo J."/>
            <person name="Kim S.-J."/>
            <person name="Kwon S.-W."/>
        </authorList>
    </citation>
    <scope>NUCLEOTIDE SEQUENCE [LARGE SCALE GENOMIC DNA]</scope>
    <source>
        <strain evidence="7 8">2DFW10M-5</strain>
    </source>
</reference>
<keyword evidence="3 5" id="KW-1133">Transmembrane helix</keyword>
<dbReference type="PANTHER" id="PTHR39344">
    <property type="entry name" value="UPF0182 PROTEIN SLL1060"/>
    <property type="match status" value="1"/>
</dbReference>
<dbReference type="RefSeq" id="WP_120788055.1">
    <property type="nucleotide sequence ID" value="NZ_CP032624.1"/>
</dbReference>
<dbReference type="PANTHER" id="PTHR39344:SF1">
    <property type="entry name" value="UPF0182 PROTEIN SLL1060"/>
    <property type="match status" value="1"/>
</dbReference>
<feature type="transmembrane region" description="Helical" evidence="5">
    <location>
        <begin position="217"/>
        <end position="234"/>
    </location>
</feature>
<dbReference type="HAMAP" id="MF_01600">
    <property type="entry name" value="UPF0182"/>
    <property type="match status" value="1"/>
</dbReference>
<gene>
    <name evidence="7" type="ORF">D7I44_02595</name>
</gene>
<keyword evidence="2 5" id="KW-0812">Transmembrane</keyword>
<keyword evidence="4 5" id="KW-0472">Membrane</keyword>
<protein>
    <recommendedName>
        <fullName evidence="5">UPF0182 protein D7I44_02595</fullName>
    </recommendedName>
</protein>
<evidence type="ECO:0000256" key="6">
    <source>
        <dbReference type="SAM" id="MobiDB-lite"/>
    </source>
</evidence>